<dbReference type="GO" id="GO:0072330">
    <property type="term" value="P:monocarboxylic acid biosynthetic process"/>
    <property type="evidence" value="ECO:0007669"/>
    <property type="project" value="UniProtKB-ARBA"/>
</dbReference>
<evidence type="ECO:0000256" key="1">
    <source>
        <dbReference type="ARBA" id="ARBA00022801"/>
    </source>
</evidence>
<dbReference type="SUPFAM" id="SSF53474">
    <property type="entry name" value="alpha/beta-Hydrolases"/>
    <property type="match status" value="1"/>
</dbReference>
<dbReference type="PANTHER" id="PTHR43056:SF10">
    <property type="entry name" value="COCE_NOND FAMILY, PUTATIVE (AFU_ORTHOLOGUE AFUA_7G00600)-RELATED"/>
    <property type="match status" value="1"/>
</dbReference>
<dbReference type="InterPro" id="IPR005674">
    <property type="entry name" value="CocE/Ser_esterase"/>
</dbReference>
<dbReference type="InterPro" id="IPR029058">
    <property type="entry name" value="AB_hydrolase_fold"/>
</dbReference>
<accession>A0A1F5L6Y0</accession>
<evidence type="ECO:0000313" key="3">
    <source>
        <dbReference type="EMBL" id="OGE48983.1"/>
    </source>
</evidence>
<protein>
    <recommendedName>
        <fullName evidence="2">Xaa-Pro dipeptidyl-peptidase C-terminal domain-containing protein</fullName>
    </recommendedName>
</protein>
<dbReference type="Pfam" id="PF08530">
    <property type="entry name" value="PepX_C"/>
    <property type="match status" value="1"/>
</dbReference>
<dbReference type="STRING" id="1835702.A0A1F5L6Y0"/>
<dbReference type="SUPFAM" id="SSF49785">
    <property type="entry name" value="Galactose-binding domain-like"/>
    <property type="match status" value="1"/>
</dbReference>
<dbReference type="AlphaFoldDB" id="A0A1F5L6Y0"/>
<dbReference type="GO" id="GO:0017000">
    <property type="term" value="P:antibiotic biosynthetic process"/>
    <property type="evidence" value="ECO:0007669"/>
    <property type="project" value="UniProtKB-ARBA"/>
</dbReference>
<dbReference type="GO" id="GO:0008239">
    <property type="term" value="F:dipeptidyl-peptidase activity"/>
    <property type="evidence" value="ECO:0007669"/>
    <property type="project" value="InterPro"/>
</dbReference>
<organism evidence="3 4">
    <name type="scientific">Penicillium arizonense</name>
    <dbReference type="NCBI Taxonomy" id="1835702"/>
    <lineage>
        <taxon>Eukaryota</taxon>
        <taxon>Fungi</taxon>
        <taxon>Dikarya</taxon>
        <taxon>Ascomycota</taxon>
        <taxon>Pezizomycotina</taxon>
        <taxon>Eurotiomycetes</taxon>
        <taxon>Eurotiomycetidae</taxon>
        <taxon>Eurotiales</taxon>
        <taxon>Aspergillaceae</taxon>
        <taxon>Penicillium</taxon>
    </lineage>
</organism>
<dbReference type="PANTHER" id="PTHR43056">
    <property type="entry name" value="PEPTIDASE S9 PROLYL OLIGOPEPTIDASE"/>
    <property type="match status" value="1"/>
</dbReference>
<keyword evidence="1" id="KW-0378">Hydrolase</keyword>
<dbReference type="RefSeq" id="XP_022484437.1">
    <property type="nucleotide sequence ID" value="XM_022635747.1"/>
</dbReference>
<comment type="caution">
    <text evidence="3">The sequence shown here is derived from an EMBL/GenBank/DDBJ whole genome shotgun (WGS) entry which is preliminary data.</text>
</comment>
<evidence type="ECO:0000259" key="2">
    <source>
        <dbReference type="SMART" id="SM00939"/>
    </source>
</evidence>
<dbReference type="SMART" id="SM00939">
    <property type="entry name" value="PepX_C"/>
    <property type="match status" value="1"/>
</dbReference>
<dbReference type="GeneID" id="34580481"/>
<dbReference type="OrthoDB" id="2578740at2759"/>
<dbReference type="Gene3D" id="1.10.3020.20">
    <property type="match status" value="1"/>
</dbReference>
<keyword evidence="4" id="KW-1185">Reference proteome</keyword>
<feature type="domain" description="Xaa-Pro dipeptidyl-peptidase C-terminal" evidence="2">
    <location>
        <begin position="265"/>
        <end position="522"/>
    </location>
</feature>
<dbReference type="InterPro" id="IPR013736">
    <property type="entry name" value="Xaa-Pro_dipept_C"/>
</dbReference>
<dbReference type="InterPro" id="IPR000383">
    <property type="entry name" value="Xaa-Pro-like_dom"/>
</dbReference>
<sequence length="527" mass="58930">MRDGIKLYGDVFRPTGGDKVPAIIPYSPYGKVDSGVLSYDLMGPYRIGIPYQRLSGYETFEGPNPAEWAERGYAVVDIDARGCAHSEGNIVFWGQQEAEDIYDCITWVSQQPWCNGSVVLAGNSWLSISQTNFTSRLSHPALKAIAPWEGLSDPYLQQNCRGGIPNPVFIGLIMGGFAGLAKMEDFGKMLQEHPLYDAYWQSKKIDAKNICDIPVYFTASYSTGLHTEGSLEGFQAASTPKKWIRIHASQEWHDLYTVKANDDLQRFFDFYAKGIQNGWEEDTPPVRLTLLGFENSPAKTIVERPEQEWPPARLLMEKYYLDATTKSLSFSKPDATATTTHEGHSLTDSSDFKLVFSEYTELSGRPFVKLFMSAPSHDDLDVVVQIRKLSASGEVLESLNWSPMPQPQPEVPNVNVAKHLGPQGMLRASHRVSMALRTSDDEYPSYDHRSRQPITPGEIVELLIPIWPMGVVYEVGEGLVLKISGHDMSLPEIEMLRPTEPCDENKGQHVVHTGGEYDSYLVLPRIA</sequence>
<dbReference type="Proteomes" id="UP000177622">
    <property type="component" value="Unassembled WGS sequence"/>
</dbReference>
<dbReference type="Gene3D" id="3.40.50.1820">
    <property type="entry name" value="alpha/beta hydrolase"/>
    <property type="match status" value="1"/>
</dbReference>
<dbReference type="Pfam" id="PF02129">
    <property type="entry name" value="Peptidase_S15"/>
    <property type="match status" value="1"/>
</dbReference>
<name>A0A1F5L6Y0_PENAI</name>
<dbReference type="Gene3D" id="2.60.120.260">
    <property type="entry name" value="Galactose-binding domain-like"/>
    <property type="match status" value="1"/>
</dbReference>
<dbReference type="InterPro" id="IPR050585">
    <property type="entry name" value="Xaa-Pro_dipeptidyl-ppase/CocE"/>
</dbReference>
<gene>
    <name evidence="3" type="ORF">PENARI_c024G11700</name>
</gene>
<dbReference type="InterPro" id="IPR008979">
    <property type="entry name" value="Galactose-bd-like_sf"/>
</dbReference>
<proteinExistence type="predicted"/>
<dbReference type="NCBIfam" id="TIGR00976">
    <property type="entry name" value="CocE_NonD"/>
    <property type="match status" value="1"/>
</dbReference>
<reference evidence="3 4" key="1">
    <citation type="journal article" date="2016" name="Sci. Rep.">
        <title>Penicillium arizonense, a new, genome sequenced fungal species, reveals a high chemical diversity in secreted metabolites.</title>
        <authorList>
            <person name="Grijseels S."/>
            <person name="Nielsen J.C."/>
            <person name="Randelovic M."/>
            <person name="Nielsen J."/>
            <person name="Nielsen K.F."/>
            <person name="Workman M."/>
            <person name="Frisvad J.C."/>
        </authorList>
    </citation>
    <scope>NUCLEOTIDE SEQUENCE [LARGE SCALE GENOMIC DNA]</scope>
    <source>
        <strain evidence="3 4">CBS 141311</strain>
    </source>
</reference>
<evidence type="ECO:0000313" key="4">
    <source>
        <dbReference type="Proteomes" id="UP000177622"/>
    </source>
</evidence>
<dbReference type="EMBL" id="LXJU01000024">
    <property type="protein sequence ID" value="OGE48983.1"/>
    <property type="molecule type" value="Genomic_DNA"/>
</dbReference>